<dbReference type="InterPro" id="IPR020625">
    <property type="entry name" value="Schiff_base-form_aldolases_AS"/>
</dbReference>
<evidence type="ECO:0000256" key="2">
    <source>
        <dbReference type="ARBA" id="ARBA00023239"/>
    </source>
</evidence>
<dbReference type="PIRSF" id="PIRSF001365">
    <property type="entry name" value="DHDPS"/>
    <property type="match status" value="1"/>
</dbReference>
<feature type="binding site" evidence="6">
    <location>
        <position position="209"/>
    </location>
    <ligand>
        <name>pyruvate</name>
        <dbReference type="ChEBI" id="CHEBI:15361"/>
    </ligand>
</feature>
<evidence type="ECO:0000313" key="7">
    <source>
        <dbReference type="EMBL" id="CAG5016976.1"/>
    </source>
</evidence>
<feature type="active site" description="Proton donor/acceptor" evidence="5">
    <location>
        <position position="137"/>
    </location>
</feature>
<name>A0A916NEJ2_9BACT</name>
<reference evidence="7" key="1">
    <citation type="submission" date="2021-04" db="EMBL/GenBank/DDBJ databases">
        <authorList>
            <person name="Rodrigo-Torres L."/>
            <person name="Arahal R. D."/>
            <person name="Lucena T."/>
        </authorList>
    </citation>
    <scope>NUCLEOTIDE SEQUENCE</scope>
    <source>
        <strain evidence="7">CECT 9275</strain>
    </source>
</reference>
<dbReference type="PROSITE" id="PS00666">
    <property type="entry name" value="DHDPS_2"/>
    <property type="match status" value="1"/>
</dbReference>
<keyword evidence="8" id="KW-1185">Reference proteome</keyword>
<keyword evidence="3" id="KW-0704">Schiff base</keyword>
<dbReference type="GO" id="GO:0008840">
    <property type="term" value="F:4-hydroxy-tetrahydrodipicolinate synthase activity"/>
    <property type="evidence" value="ECO:0007669"/>
    <property type="project" value="UniProtKB-EC"/>
</dbReference>
<evidence type="ECO:0000256" key="4">
    <source>
        <dbReference type="PIRNR" id="PIRNR001365"/>
    </source>
</evidence>
<dbReference type="EMBL" id="CAJRAF010000004">
    <property type="protein sequence ID" value="CAG5016976.1"/>
    <property type="molecule type" value="Genomic_DNA"/>
</dbReference>
<dbReference type="SUPFAM" id="SSF51569">
    <property type="entry name" value="Aldolase"/>
    <property type="match status" value="1"/>
</dbReference>
<evidence type="ECO:0000256" key="3">
    <source>
        <dbReference type="ARBA" id="ARBA00023270"/>
    </source>
</evidence>
<dbReference type="InterPro" id="IPR002220">
    <property type="entry name" value="DapA-like"/>
</dbReference>
<dbReference type="Gene3D" id="3.20.20.70">
    <property type="entry name" value="Aldolase class I"/>
    <property type="match status" value="1"/>
</dbReference>
<feature type="binding site" evidence="6">
    <location>
        <position position="49"/>
    </location>
    <ligand>
        <name>pyruvate</name>
        <dbReference type="ChEBI" id="CHEBI:15361"/>
    </ligand>
</feature>
<dbReference type="SMART" id="SM01130">
    <property type="entry name" value="DHDPS"/>
    <property type="match status" value="1"/>
</dbReference>
<dbReference type="EC" id="4.3.3.7" evidence="7"/>
<dbReference type="AlphaFoldDB" id="A0A916NEJ2"/>
<dbReference type="CDD" id="cd00408">
    <property type="entry name" value="DHDPS-like"/>
    <property type="match status" value="1"/>
</dbReference>
<dbReference type="Proteomes" id="UP000680038">
    <property type="component" value="Unassembled WGS sequence"/>
</dbReference>
<keyword evidence="2 4" id="KW-0456">Lyase</keyword>
<dbReference type="PRINTS" id="PR00146">
    <property type="entry name" value="DHPICSNTHASE"/>
</dbReference>
<dbReference type="Pfam" id="PF00701">
    <property type="entry name" value="DHDPS"/>
    <property type="match status" value="1"/>
</dbReference>
<dbReference type="PANTHER" id="PTHR12128">
    <property type="entry name" value="DIHYDRODIPICOLINATE SYNTHASE"/>
    <property type="match status" value="1"/>
</dbReference>
<evidence type="ECO:0000313" key="8">
    <source>
        <dbReference type="Proteomes" id="UP000680038"/>
    </source>
</evidence>
<evidence type="ECO:0000256" key="6">
    <source>
        <dbReference type="PIRSR" id="PIRSR001365-2"/>
    </source>
</evidence>
<organism evidence="7 8">
    <name type="scientific">Dyadobacter helix</name>
    <dbReference type="NCBI Taxonomy" id="2822344"/>
    <lineage>
        <taxon>Bacteria</taxon>
        <taxon>Pseudomonadati</taxon>
        <taxon>Bacteroidota</taxon>
        <taxon>Cytophagia</taxon>
        <taxon>Cytophagales</taxon>
        <taxon>Spirosomataceae</taxon>
        <taxon>Dyadobacter</taxon>
    </lineage>
</organism>
<feature type="active site" description="Schiff-base intermediate with substrate" evidence="5">
    <location>
        <position position="165"/>
    </location>
</feature>
<dbReference type="RefSeq" id="WP_215242027.1">
    <property type="nucleotide sequence ID" value="NZ_CAJRAF010000004.1"/>
</dbReference>
<dbReference type="PANTHER" id="PTHR12128:SF66">
    <property type="entry name" value="4-HYDROXY-2-OXOGLUTARATE ALDOLASE, MITOCHONDRIAL"/>
    <property type="match status" value="1"/>
</dbReference>
<gene>
    <name evidence="7" type="primary">dapA_6</name>
    <name evidence="7" type="ORF">DYBT9275_05675</name>
</gene>
<proteinExistence type="inferred from homology"/>
<comment type="similarity">
    <text evidence="1 4">Belongs to the DapA family.</text>
</comment>
<accession>A0A916NEJ2</accession>
<evidence type="ECO:0000256" key="1">
    <source>
        <dbReference type="ARBA" id="ARBA00007592"/>
    </source>
</evidence>
<evidence type="ECO:0000256" key="5">
    <source>
        <dbReference type="PIRSR" id="PIRSR001365-1"/>
    </source>
</evidence>
<dbReference type="InterPro" id="IPR013785">
    <property type="entry name" value="Aldolase_TIM"/>
</dbReference>
<comment type="caution">
    <text evidence="7">The sequence shown here is derived from an EMBL/GenBank/DDBJ whole genome shotgun (WGS) entry which is preliminary data.</text>
</comment>
<protein>
    <submittedName>
        <fullName evidence="7">4-hydroxy-tetrahydrodipicolinate synthase</fullName>
        <ecNumber evidence="7">4.3.3.7</ecNumber>
    </submittedName>
</protein>
<dbReference type="GO" id="GO:0044281">
    <property type="term" value="P:small molecule metabolic process"/>
    <property type="evidence" value="ECO:0007669"/>
    <property type="project" value="UniProtKB-ARBA"/>
</dbReference>
<sequence>MNAIKKYSGVVVPMVTPVDNSYRIDRSATPILVDHLISNGAHPFILGTTGESASVSRSEKLALVKATINASAGKGTIYAGISGNSLYDSLEDARQYHDLGIGVFVATMPSYYPADPDQMERYFTQLADALPTPLIIYNIPATTHLSIPLSLVDRLSQHPNIVGFKDSERSMERLETSVSLWKERTDFSYLSGWAAMSHKAIELGADGIIPSTGNLTPHLYQVIYTSGGGHEGWLAQEKADRISELYQKDRTLSRALPVLKTMMAAYGLCQPEMLPPMYPLTRDEQRTVQSQTLSLFGDLNQINSMN</sequence>